<evidence type="ECO:0000256" key="8">
    <source>
        <dbReference type="SAM" id="Phobius"/>
    </source>
</evidence>
<dbReference type="EMBL" id="JAMYWD010000005">
    <property type="protein sequence ID" value="KAJ4970083.1"/>
    <property type="molecule type" value="Genomic_DNA"/>
</dbReference>
<feature type="transmembrane region" description="Helical" evidence="8">
    <location>
        <begin position="383"/>
        <end position="407"/>
    </location>
</feature>
<feature type="transmembrane region" description="Helical" evidence="8">
    <location>
        <begin position="539"/>
        <end position="556"/>
    </location>
</feature>
<keyword evidence="5 8" id="KW-0812">Transmembrane</keyword>
<dbReference type="GO" id="GO:0003333">
    <property type="term" value="P:amino acid transmembrane transport"/>
    <property type="evidence" value="ECO:0007669"/>
    <property type="project" value="InterPro"/>
</dbReference>
<sequence length="564" mass="61682">MWGLSAKIVVDVWLRLTVPSYILGYLLLSVACLSTMELQFVSSSHPIISRSTKLTPPQEWDCREPNIKICFRNNYCGCISHSGQYRQRTWSARNRKFFKVKAEKSSAQLSPKPIKGPETKGTVVGAVALIIGTSIGSGILALPKKTSSAGFIPSSVSMILCWGFLLIEALLLAEINVGLLRKKRKKLKEEAVGVISIRTMAEETLGEWSGVLVTANYVFLAYTSMVAYTSKSAEILSHLINLPSSVSGVFFTTFFSILISIGGTRTTDQVNQWLTASLLGLLVAIELLSLLSGGWSGLEMAGNWGKAPQAIPVIIFSLVYHDVAPVICMYLDGDLKRIRASIIIGSIVPLLVLLVWDAVVLGLPTQAGDVNVDPIDLLLRMSWTGISVMVEAFSLLAVGTSMIGTLLGFSQFFMEQLCNLPWYYQSNQAQKSKGDHEQSVSKDESMFFGLQKWWHANKLRFMATTVAVAPPLFVSITIPDAFSTATDIAGGYCMTMLYGVLPPAMAWTIQTSSRDADDQDGSNKVENNDQKVLFKAKPVLLGVGLFACGIVIEQVLQDLLLWNP</sequence>
<dbReference type="AlphaFoldDB" id="A0A9Q0KG84"/>
<evidence type="ECO:0000313" key="10">
    <source>
        <dbReference type="Proteomes" id="UP001141806"/>
    </source>
</evidence>
<dbReference type="PROSITE" id="PS51257">
    <property type="entry name" value="PROKAR_LIPOPROTEIN"/>
    <property type="match status" value="1"/>
</dbReference>
<feature type="transmembrane region" description="Helical" evidence="8">
    <location>
        <begin position="20"/>
        <end position="41"/>
    </location>
</feature>
<evidence type="ECO:0000256" key="5">
    <source>
        <dbReference type="ARBA" id="ARBA00022692"/>
    </source>
</evidence>
<dbReference type="Proteomes" id="UP001141806">
    <property type="component" value="Unassembled WGS sequence"/>
</dbReference>
<proteinExistence type="predicted"/>
<evidence type="ECO:0000256" key="6">
    <source>
        <dbReference type="ARBA" id="ARBA00022989"/>
    </source>
</evidence>
<keyword evidence="6 8" id="KW-1133">Transmembrane helix</keyword>
<evidence type="ECO:0000256" key="7">
    <source>
        <dbReference type="ARBA" id="ARBA00023136"/>
    </source>
</evidence>
<evidence type="ECO:0000256" key="4">
    <source>
        <dbReference type="ARBA" id="ARBA00022519"/>
    </source>
</evidence>
<evidence type="ECO:0000313" key="9">
    <source>
        <dbReference type="EMBL" id="KAJ4970083.1"/>
    </source>
</evidence>
<evidence type="ECO:0008006" key="11">
    <source>
        <dbReference type="Google" id="ProtNLM"/>
    </source>
</evidence>
<gene>
    <name evidence="9" type="ORF">NE237_003182</name>
</gene>
<dbReference type="GO" id="GO:0005886">
    <property type="term" value="C:plasma membrane"/>
    <property type="evidence" value="ECO:0007669"/>
    <property type="project" value="UniProtKB-SubCell"/>
</dbReference>
<comment type="subcellular location">
    <subcellularLocation>
        <location evidence="1">Cell inner membrane</location>
        <topology evidence="1">Multi-pass membrane protein</topology>
    </subcellularLocation>
</comment>
<evidence type="ECO:0000256" key="1">
    <source>
        <dbReference type="ARBA" id="ARBA00004429"/>
    </source>
</evidence>
<feature type="transmembrane region" description="Helical" evidence="8">
    <location>
        <begin position="343"/>
        <end position="363"/>
    </location>
</feature>
<keyword evidence="2" id="KW-0813">Transport</keyword>
<name>A0A9Q0KG84_9MAGN</name>
<feature type="transmembrane region" description="Helical" evidence="8">
    <location>
        <begin position="208"/>
        <end position="228"/>
    </location>
</feature>
<evidence type="ECO:0000256" key="2">
    <source>
        <dbReference type="ARBA" id="ARBA00022448"/>
    </source>
</evidence>
<accession>A0A9Q0KG84</accession>
<keyword evidence="3" id="KW-1003">Cell membrane</keyword>
<dbReference type="InterPro" id="IPR018227">
    <property type="entry name" value="Amino_acid_transport_2"/>
</dbReference>
<protein>
    <recommendedName>
        <fullName evidence="11">Tyrosine-specific transport protein</fullName>
    </recommendedName>
</protein>
<keyword evidence="7 8" id="KW-0472">Membrane</keyword>
<dbReference type="Gene3D" id="1.20.1740.10">
    <property type="entry name" value="Amino acid/polyamine transporter I"/>
    <property type="match status" value="1"/>
</dbReference>
<feature type="transmembrane region" description="Helical" evidence="8">
    <location>
        <begin position="310"/>
        <end position="331"/>
    </location>
</feature>
<feature type="transmembrane region" description="Helical" evidence="8">
    <location>
        <begin position="240"/>
        <end position="261"/>
    </location>
</feature>
<reference evidence="9" key="1">
    <citation type="journal article" date="2023" name="Plant J.">
        <title>The genome of the king protea, Protea cynaroides.</title>
        <authorList>
            <person name="Chang J."/>
            <person name="Duong T.A."/>
            <person name="Schoeman C."/>
            <person name="Ma X."/>
            <person name="Roodt D."/>
            <person name="Barker N."/>
            <person name="Li Z."/>
            <person name="Van de Peer Y."/>
            <person name="Mizrachi E."/>
        </authorList>
    </citation>
    <scope>NUCLEOTIDE SEQUENCE</scope>
    <source>
        <tissue evidence="9">Young leaves</tissue>
    </source>
</reference>
<feature type="transmembrane region" description="Helical" evidence="8">
    <location>
        <begin position="155"/>
        <end position="179"/>
    </location>
</feature>
<feature type="transmembrane region" description="Helical" evidence="8">
    <location>
        <begin position="273"/>
        <end position="298"/>
    </location>
</feature>
<dbReference type="PANTHER" id="PTHR32195">
    <property type="entry name" value="OS07G0662800 PROTEIN"/>
    <property type="match status" value="1"/>
</dbReference>
<organism evidence="9 10">
    <name type="scientific">Protea cynaroides</name>
    <dbReference type="NCBI Taxonomy" id="273540"/>
    <lineage>
        <taxon>Eukaryota</taxon>
        <taxon>Viridiplantae</taxon>
        <taxon>Streptophyta</taxon>
        <taxon>Embryophyta</taxon>
        <taxon>Tracheophyta</taxon>
        <taxon>Spermatophyta</taxon>
        <taxon>Magnoliopsida</taxon>
        <taxon>Proteales</taxon>
        <taxon>Proteaceae</taxon>
        <taxon>Protea</taxon>
    </lineage>
</organism>
<evidence type="ECO:0000256" key="3">
    <source>
        <dbReference type="ARBA" id="ARBA00022475"/>
    </source>
</evidence>
<dbReference type="PANTHER" id="PTHR32195:SF24">
    <property type="entry name" value="TRYPTOPHAN OR TYROSINE TRANSPORTER PROTEIN"/>
    <property type="match status" value="1"/>
</dbReference>
<keyword evidence="10" id="KW-1185">Reference proteome</keyword>
<dbReference type="OrthoDB" id="2014999at2759"/>
<keyword evidence="4" id="KW-0997">Cell inner membrane</keyword>
<comment type="caution">
    <text evidence="9">The sequence shown here is derived from an EMBL/GenBank/DDBJ whole genome shotgun (WGS) entry which is preliminary data.</text>
</comment>
<feature type="transmembrane region" description="Helical" evidence="8">
    <location>
        <begin position="122"/>
        <end position="143"/>
    </location>
</feature>
<dbReference type="Pfam" id="PF03222">
    <property type="entry name" value="Trp_Tyr_perm"/>
    <property type="match status" value="2"/>
</dbReference>